<dbReference type="Gene3D" id="1.10.630.10">
    <property type="entry name" value="Cytochrome P450"/>
    <property type="match status" value="1"/>
</dbReference>
<evidence type="ECO:0000256" key="3">
    <source>
        <dbReference type="ARBA" id="ARBA00023059"/>
    </source>
</evidence>
<dbReference type="Proteomes" id="UP000824469">
    <property type="component" value="Unassembled WGS sequence"/>
</dbReference>
<name>A0AA38GF18_TAXCH</name>
<reference evidence="4 5" key="1">
    <citation type="journal article" date="2021" name="Nat. Plants">
        <title>The Taxus genome provides insights into paclitaxel biosynthesis.</title>
        <authorList>
            <person name="Xiong X."/>
            <person name="Gou J."/>
            <person name="Liao Q."/>
            <person name="Li Y."/>
            <person name="Zhou Q."/>
            <person name="Bi G."/>
            <person name="Li C."/>
            <person name="Du R."/>
            <person name="Wang X."/>
            <person name="Sun T."/>
            <person name="Guo L."/>
            <person name="Liang H."/>
            <person name="Lu P."/>
            <person name="Wu Y."/>
            <person name="Zhang Z."/>
            <person name="Ro D.K."/>
            <person name="Shang Y."/>
            <person name="Huang S."/>
            <person name="Yan J."/>
        </authorList>
    </citation>
    <scope>NUCLEOTIDE SEQUENCE [LARGE SCALE GENOMIC DNA]</scope>
    <source>
        <strain evidence="4">Ta-2019</strain>
    </source>
</reference>
<organism evidence="4 5">
    <name type="scientific">Taxus chinensis</name>
    <name type="common">Chinese yew</name>
    <name type="synonym">Taxus wallichiana var. chinensis</name>
    <dbReference type="NCBI Taxonomy" id="29808"/>
    <lineage>
        <taxon>Eukaryota</taxon>
        <taxon>Viridiplantae</taxon>
        <taxon>Streptophyta</taxon>
        <taxon>Embryophyta</taxon>
        <taxon>Tracheophyta</taxon>
        <taxon>Spermatophyta</taxon>
        <taxon>Pinopsida</taxon>
        <taxon>Pinidae</taxon>
        <taxon>Conifers II</taxon>
        <taxon>Cupressales</taxon>
        <taxon>Taxaceae</taxon>
        <taxon>Taxus</taxon>
    </lineage>
</organism>
<proteinExistence type="inferred from homology"/>
<evidence type="ECO:0008006" key="6">
    <source>
        <dbReference type="Google" id="ProtNLM"/>
    </source>
</evidence>
<comment type="pathway">
    <text evidence="1">Alkaloid biosynthesis; taxol biosynthesis.</text>
</comment>
<dbReference type="GO" id="GO:0005506">
    <property type="term" value="F:iron ion binding"/>
    <property type="evidence" value="ECO:0007669"/>
    <property type="project" value="InterPro"/>
</dbReference>
<dbReference type="PRINTS" id="PR00463">
    <property type="entry name" value="EP450I"/>
</dbReference>
<dbReference type="EMBL" id="JAHRHJ020000003">
    <property type="protein sequence ID" value="KAH9321871.1"/>
    <property type="molecule type" value="Genomic_DNA"/>
</dbReference>
<dbReference type="GO" id="GO:0042617">
    <property type="term" value="P:paclitaxel biosynthetic process"/>
    <property type="evidence" value="ECO:0007669"/>
    <property type="project" value="UniProtKB-KW"/>
</dbReference>
<evidence type="ECO:0000256" key="2">
    <source>
        <dbReference type="ARBA" id="ARBA00010617"/>
    </source>
</evidence>
<dbReference type="GO" id="GO:0016705">
    <property type="term" value="F:oxidoreductase activity, acting on paired donors, with incorporation or reduction of molecular oxygen"/>
    <property type="evidence" value="ECO:0007669"/>
    <property type="project" value="InterPro"/>
</dbReference>
<feature type="non-terminal residue" evidence="4">
    <location>
        <position position="1"/>
    </location>
</feature>
<dbReference type="InterPro" id="IPR002401">
    <property type="entry name" value="Cyt_P450_E_grp-I"/>
</dbReference>
<feature type="non-terminal residue" evidence="4">
    <location>
        <position position="123"/>
    </location>
</feature>
<keyword evidence="3" id="KW-0876">Taxol biosynthesis</keyword>
<dbReference type="GO" id="GO:0004497">
    <property type="term" value="F:monooxygenase activity"/>
    <property type="evidence" value="ECO:0007669"/>
    <property type="project" value="InterPro"/>
</dbReference>
<dbReference type="GO" id="GO:0020037">
    <property type="term" value="F:heme binding"/>
    <property type="evidence" value="ECO:0007669"/>
    <property type="project" value="InterPro"/>
</dbReference>
<dbReference type="InterPro" id="IPR036396">
    <property type="entry name" value="Cyt_P450_sf"/>
</dbReference>
<evidence type="ECO:0000313" key="5">
    <source>
        <dbReference type="Proteomes" id="UP000824469"/>
    </source>
</evidence>
<comment type="similarity">
    <text evidence="2">Belongs to the cytochrome P450 family.</text>
</comment>
<dbReference type="SUPFAM" id="SSF48264">
    <property type="entry name" value="Cytochrome P450"/>
    <property type="match status" value="1"/>
</dbReference>
<sequence length="123" mass="14274">GIDISKNILEWEMFELLRNPLAMKRFQEELDLVVGYNHVVTESNLPHLKYLQMVVKETLRLYPSGPLILPHQSMKHYTIVGYEIPKNTCVIINAWAIGRDLTTSEEPNIFKPERLLTSKIDPK</sequence>
<comment type="caution">
    <text evidence="4">The sequence shown here is derived from an EMBL/GenBank/DDBJ whole genome shotgun (WGS) entry which is preliminary data.</text>
</comment>
<evidence type="ECO:0000256" key="1">
    <source>
        <dbReference type="ARBA" id="ARBA00005122"/>
    </source>
</evidence>
<keyword evidence="5" id="KW-1185">Reference proteome</keyword>
<dbReference type="Pfam" id="PF00067">
    <property type="entry name" value="p450"/>
    <property type="match status" value="1"/>
</dbReference>
<evidence type="ECO:0000313" key="4">
    <source>
        <dbReference type="EMBL" id="KAH9321871.1"/>
    </source>
</evidence>
<dbReference type="PANTHER" id="PTHR47950">
    <property type="entry name" value="CYTOCHROME P450, FAMILY 76, SUBFAMILY C, POLYPEPTIDE 5-RELATED"/>
    <property type="match status" value="1"/>
</dbReference>
<gene>
    <name evidence="4" type="ORF">KI387_016510</name>
</gene>
<dbReference type="OMA" id="SKNILEW"/>
<dbReference type="InterPro" id="IPR001128">
    <property type="entry name" value="Cyt_P450"/>
</dbReference>
<protein>
    <recommendedName>
        <fullName evidence="6">Cytochrome P450</fullName>
    </recommendedName>
</protein>
<dbReference type="AlphaFoldDB" id="A0AA38GF18"/>
<accession>A0AA38GF18</accession>